<comment type="similarity">
    <text evidence="1">Belongs to the 'phage' integrase family.</text>
</comment>
<evidence type="ECO:0000259" key="5">
    <source>
        <dbReference type="PROSITE" id="PS51898"/>
    </source>
</evidence>
<dbReference type="Proteomes" id="UP000565745">
    <property type="component" value="Unassembled WGS sequence"/>
</dbReference>
<dbReference type="InterPro" id="IPR013762">
    <property type="entry name" value="Integrase-like_cat_sf"/>
</dbReference>
<keyword evidence="7" id="KW-1185">Reference proteome</keyword>
<accession>A0A7W6MBA2</accession>
<dbReference type="PANTHER" id="PTHR30349:SF64">
    <property type="entry name" value="PROPHAGE INTEGRASE INTD-RELATED"/>
    <property type="match status" value="1"/>
</dbReference>
<dbReference type="GO" id="GO:0015074">
    <property type="term" value="P:DNA integration"/>
    <property type="evidence" value="ECO:0007669"/>
    <property type="project" value="UniProtKB-KW"/>
</dbReference>
<dbReference type="GO" id="GO:0003677">
    <property type="term" value="F:DNA binding"/>
    <property type="evidence" value="ECO:0007669"/>
    <property type="project" value="UniProtKB-KW"/>
</dbReference>
<evidence type="ECO:0000313" key="6">
    <source>
        <dbReference type="EMBL" id="MBB4175849.1"/>
    </source>
</evidence>
<evidence type="ECO:0000256" key="2">
    <source>
        <dbReference type="ARBA" id="ARBA00022908"/>
    </source>
</evidence>
<dbReference type="InterPro" id="IPR002104">
    <property type="entry name" value="Integrase_catalytic"/>
</dbReference>
<name>A0A7W6MBA2_9RHOB</name>
<dbReference type="AlphaFoldDB" id="A0A7W6MBA2"/>
<evidence type="ECO:0000313" key="7">
    <source>
        <dbReference type="Proteomes" id="UP000565745"/>
    </source>
</evidence>
<dbReference type="Gene3D" id="1.10.443.10">
    <property type="entry name" value="Intergrase catalytic core"/>
    <property type="match status" value="1"/>
</dbReference>
<organism evidence="6 7">
    <name type="scientific">Sulfitobacter noctilucicola</name>
    <dbReference type="NCBI Taxonomy" id="1342301"/>
    <lineage>
        <taxon>Bacteria</taxon>
        <taxon>Pseudomonadati</taxon>
        <taxon>Pseudomonadota</taxon>
        <taxon>Alphaproteobacteria</taxon>
        <taxon>Rhodobacterales</taxon>
        <taxon>Roseobacteraceae</taxon>
        <taxon>Sulfitobacter</taxon>
    </lineage>
</organism>
<dbReference type="InterPro" id="IPR011010">
    <property type="entry name" value="DNA_brk_join_enz"/>
</dbReference>
<gene>
    <name evidence="6" type="ORF">GGR93_003657</name>
</gene>
<dbReference type="GO" id="GO:0006310">
    <property type="term" value="P:DNA recombination"/>
    <property type="evidence" value="ECO:0007669"/>
    <property type="project" value="UniProtKB-KW"/>
</dbReference>
<dbReference type="CDD" id="cd00796">
    <property type="entry name" value="INT_Rci_Hp1_C"/>
    <property type="match status" value="1"/>
</dbReference>
<dbReference type="Gene3D" id="1.10.150.130">
    <property type="match status" value="1"/>
</dbReference>
<feature type="domain" description="Tyr recombinase" evidence="5">
    <location>
        <begin position="258"/>
        <end position="429"/>
    </location>
</feature>
<keyword evidence="2" id="KW-0229">DNA integration</keyword>
<reference evidence="6 7" key="1">
    <citation type="submission" date="2020-08" db="EMBL/GenBank/DDBJ databases">
        <title>Genomic Encyclopedia of Type Strains, Phase IV (KMG-IV): sequencing the most valuable type-strain genomes for metagenomic binning, comparative biology and taxonomic classification.</title>
        <authorList>
            <person name="Goeker M."/>
        </authorList>
    </citation>
    <scope>NUCLEOTIDE SEQUENCE [LARGE SCALE GENOMIC DNA]</scope>
    <source>
        <strain evidence="6 7">DSM 101015</strain>
    </source>
</reference>
<evidence type="ECO:0000256" key="4">
    <source>
        <dbReference type="ARBA" id="ARBA00023172"/>
    </source>
</evidence>
<evidence type="ECO:0000256" key="3">
    <source>
        <dbReference type="ARBA" id="ARBA00023125"/>
    </source>
</evidence>
<dbReference type="PROSITE" id="PS51898">
    <property type="entry name" value="TYR_RECOMBINASE"/>
    <property type="match status" value="1"/>
</dbReference>
<sequence length="506" mass="57976">MNYSRQVTRFLKCDGLDNPCRFMTAEKVLALAIRSTPHWHTLSTGRHIGIHRPDAKICNWTARILSKDKQYRQRCLGSALEFGNGSLTYREALERAIEWFDTDEVKALAATSRPVGRVSDVNICPIGDIYTVGHAMKDYCDWTRLARSAGGHYNNLVLINYHIVPSYAHIPLEQFNARHLRELAKQVLETPPKYGFRNKQPRQRVEELSPDELRRRKRTFNSLVTILKMAFKHAWDNSEINSERPWRCLKRVAVNHTPRTIFLDRSECQRLLAECTPALRNLVLAALYSGCRVGELGNLVVGDVAQQGYGLRVAAFKRSPARFVFLPDEGMAFFLGLCRDKGSQDFVLMSDMGKPWRRQHTQLFRRAVARAGLPSDLVFHGLRHTYASDLVRRGVPLDIVAKQLGHASSNTVSNTYGHFAEQFREEQVRTRFSPLSNDQVVNAEAMKPELDRIWSNLQTDNWREYVRIDAGTLHPRQSFANPVREIAEYFDEVDGVVGQRSTKQMH</sequence>
<dbReference type="InterPro" id="IPR050090">
    <property type="entry name" value="Tyrosine_recombinase_XerCD"/>
</dbReference>
<dbReference type="EMBL" id="JACIFU010000006">
    <property type="protein sequence ID" value="MBB4175849.1"/>
    <property type="molecule type" value="Genomic_DNA"/>
</dbReference>
<dbReference type="Pfam" id="PF00589">
    <property type="entry name" value="Phage_integrase"/>
    <property type="match status" value="1"/>
</dbReference>
<dbReference type="OrthoDB" id="6388170at2"/>
<comment type="caution">
    <text evidence="6">The sequence shown here is derived from an EMBL/GenBank/DDBJ whole genome shotgun (WGS) entry which is preliminary data.</text>
</comment>
<dbReference type="InterPro" id="IPR010998">
    <property type="entry name" value="Integrase_recombinase_N"/>
</dbReference>
<proteinExistence type="inferred from homology"/>
<keyword evidence="4" id="KW-0233">DNA recombination</keyword>
<keyword evidence="3" id="KW-0238">DNA-binding</keyword>
<dbReference type="RefSeq" id="WP_025054253.1">
    <property type="nucleotide sequence ID" value="NZ_JACIFU010000006.1"/>
</dbReference>
<evidence type="ECO:0000256" key="1">
    <source>
        <dbReference type="ARBA" id="ARBA00008857"/>
    </source>
</evidence>
<dbReference type="SUPFAM" id="SSF56349">
    <property type="entry name" value="DNA breaking-rejoining enzymes"/>
    <property type="match status" value="1"/>
</dbReference>
<dbReference type="PANTHER" id="PTHR30349">
    <property type="entry name" value="PHAGE INTEGRASE-RELATED"/>
    <property type="match status" value="1"/>
</dbReference>
<protein>
    <submittedName>
        <fullName evidence="6">Integrase</fullName>
    </submittedName>
</protein>